<evidence type="ECO:0000259" key="2">
    <source>
        <dbReference type="SMART" id="SM01204"/>
    </source>
</evidence>
<dbReference type="Pfam" id="PF08495">
    <property type="entry name" value="FIST"/>
    <property type="match status" value="1"/>
</dbReference>
<dbReference type="InterPro" id="IPR013702">
    <property type="entry name" value="FIST_domain_N"/>
</dbReference>
<organism evidence="3 4">
    <name type="scientific">Propionispira arboris</name>
    <dbReference type="NCBI Taxonomy" id="84035"/>
    <lineage>
        <taxon>Bacteria</taxon>
        <taxon>Bacillati</taxon>
        <taxon>Bacillota</taxon>
        <taxon>Negativicutes</taxon>
        <taxon>Selenomonadales</taxon>
        <taxon>Selenomonadaceae</taxon>
        <taxon>Propionispira</taxon>
    </lineage>
</organism>
<dbReference type="AlphaFoldDB" id="A0A1H7AL96"/>
<evidence type="ECO:0000259" key="1">
    <source>
        <dbReference type="SMART" id="SM00897"/>
    </source>
</evidence>
<gene>
    <name evidence="3" type="ORF">SAMN05660742_11325</name>
</gene>
<dbReference type="STRING" id="84035.SAMN05660742_11325"/>
<proteinExistence type="predicted"/>
<dbReference type="Proteomes" id="UP000199662">
    <property type="component" value="Unassembled WGS sequence"/>
</dbReference>
<dbReference type="PANTHER" id="PTHR40252:SF2">
    <property type="entry name" value="BLR0328 PROTEIN"/>
    <property type="match status" value="1"/>
</dbReference>
<accession>A0A1H7AL96</accession>
<feature type="domain" description="FIST" evidence="1">
    <location>
        <begin position="25"/>
        <end position="217"/>
    </location>
</feature>
<sequence>MQIEQLLYDSAGNRQKSTANALRDKAQFVLIFGAKKLLLNNHIYDELRDLYPTAYLIGGTTAGEIYNNVATENTVSATAVYMEKTKVQFSSLTIENDKYFEAAAALVAKFDIDDLKHVFIISEGININGSKLVEGLITSMPENVTLSGGLAGDGTLYKETYIIANDYPKQNRLVAIGFYGKHVHFGYASIGGWSPFGIERIITKSKNNILYELDDKPALTLYKEYLGDYAAELPAAGLYFPLMVRSKDHRRTFIRTIQRVDESQNALIFSGDVPEGYYSKLMRSSPDNLIDGARQAAQISLTSLGLNSANLAILVSCVGRKLVLDQLTSEEIDATRNVLKMDTIFTGFYSYGEISSPDKNAICELHNQTMTITLITEV</sequence>
<evidence type="ECO:0000313" key="3">
    <source>
        <dbReference type="EMBL" id="SEJ66421.1"/>
    </source>
</evidence>
<dbReference type="PANTHER" id="PTHR40252">
    <property type="entry name" value="BLR0328 PROTEIN"/>
    <property type="match status" value="1"/>
</dbReference>
<dbReference type="SMART" id="SM01204">
    <property type="entry name" value="FIST_C"/>
    <property type="match status" value="1"/>
</dbReference>
<dbReference type="EMBL" id="FNZK01000013">
    <property type="protein sequence ID" value="SEJ66421.1"/>
    <property type="molecule type" value="Genomic_DNA"/>
</dbReference>
<reference evidence="3 4" key="1">
    <citation type="submission" date="2016-10" db="EMBL/GenBank/DDBJ databases">
        <authorList>
            <person name="de Groot N.N."/>
        </authorList>
    </citation>
    <scope>NUCLEOTIDE SEQUENCE [LARGE SCALE GENOMIC DNA]</scope>
    <source>
        <strain evidence="3 4">DSM 2179</strain>
    </source>
</reference>
<feature type="domain" description="FIST C-domain" evidence="2">
    <location>
        <begin position="218"/>
        <end position="357"/>
    </location>
</feature>
<dbReference type="RefSeq" id="WP_177177589.1">
    <property type="nucleotide sequence ID" value="NZ_FNZK01000013.1"/>
</dbReference>
<dbReference type="InterPro" id="IPR019494">
    <property type="entry name" value="FIST_C"/>
</dbReference>
<dbReference type="Pfam" id="PF10442">
    <property type="entry name" value="FIST_C"/>
    <property type="match status" value="1"/>
</dbReference>
<protein>
    <submittedName>
        <fullName evidence="3">Uncharacterized conserved protein, contains FIST_N domain</fullName>
    </submittedName>
</protein>
<dbReference type="SMART" id="SM00897">
    <property type="entry name" value="FIST"/>
    <property type="match status" value="1"/>
</dbReference>
<keyword evidence="4" id="KW-1185">Reference proteome</keyword>
<name>A0A1H7AL96_9FIRM</name>
<evidence type="ECO:0000313" key="4">
    <source>
        <dbReference type="Proteomes" id="UP000199662"/>
    </source>
</evidence>